<dbReference type="RefSeq" id="WP_218466408.1">
    <property type="nucleotide sequence ID" value="NZ_JADRCR010000002.1"/>
</dbReference>
<evidence type="ECO:0000259" key="1">
    <source>
        <dbReference type="Pfam" id="PF11563"/>
    </source>
</evidence>
<name>A0ABS1IPQ2_9GAMM</name>
<comment type="caution">
    <text evidence="2">The sequence shown here is derived from an EMBL/GenBank/DDBJ whole genome shotgun (WGS) entry which is preliminary data.</text>
</comment>
<dbReference type="Pfam" id="PF11563">
    <property type="entry name" value="Protoglobin"/>
    <property type="match status" value="1"/>
</dbReference>
<reference evidence="2 3" key="1">
    <citation type="submission" date="2020-11" db="EMBL/GenBank/DDBJ databases">
        <title>Insectihabitans protaetiae gen. nov. sp. nov. and Insectihabitans allomyrinae sp. nov., isolated from larvae of Protaetia brevitarsis seulensis and Allomyrina dichotoma, respectively.</title>
        <authorList>
            <person name="Lee S.D."/>
            <person name="Byeon Y.-S."/>
            <person name="Kim S.-M."/>
            <person name="Yang H.L."/>
            <person name="Kim I.S."/>
        </authorList>
    </citation>
    <scope>NUCLEOTIDE SEQUENCE [LARGE SCALE GENOMIC DNA]</scope>
    <source>
        <strain evidence="2 3">BWR-B9</strain>
    </source>
</reference>
<dbReference type="InterPro" id="IPR044398">
    <property type="entry name" value="Globin-sensor_dom"/>
</dbReference>
<evidence type="ECO:0000313" key="3">
    <source>
        <dbReference type="Proteomes" id="UP001296921"/>
    </source>
</evidence>
<dbReference type="Proteomes" id="UP001296921">
    <property type="component" value="Unassembled WGS sequence"/>
</dbReference>
<proteinExistence type="predicted"/>
<keyword evidence="2" id="KW-0808">Transferase</keyword>
<protein>
    <submittedName>
        <fullName evidence="2">Globin-coupled histidine kinase</fullName>
    </submittedName>
</protein>
<evidence type="ECO:0000313" key="2">
    <source>
        <dbReference type="EMBL" id="MBK5143521.1"/>
    </source>
</evidence>
<gene>
    <name evidence="2" type="ORF">I2494_07285</name>
</gene>
<feature type="domain" description="Globin-sensor" evidence="1">
    <location>
        <begin position="14"/>
        <end position="154"/>
    </location>
</feature>
<organism evidence="2 3">
    <name type="scientific">Limnobaculum allomyrinae</name>
    <dbReference type="NCBI Taxonomy" id="2791986"/>
    <lineage>
        <taxon>Bacteria</taxon>
        <taxon>Pseudomonadati</taxon>
        <taxon>Pseudomonadota</taxon>
        <taxon>Gammaproteobacteria</taxon>
        <taxon>Enterobacterales</taxon>
        <taxon>Budviciaceae</taxon>
        <taxon>Limnobaculum</taxon>
    </lineage>
</organism>
<dbReference type="EMBL" id="JADRCR010000002">
    <property type="protein sequence ID" value="MBK5143521.1"/>
    <property type="molecule type" value="Genomic_DNA"/>
</dbReference>
<accession>A0ABS1IPQ2</accession>
<sequence length="178" mass="20415">MEKMSWNVKEEHIVDDLVALLSITAEECQLLRSLQGEAEAITARMVDEYYDRLLAHEMTREFITDLAALKRTLAQWFVKLFCGNYDKNYALDRLRIGMAHVRIGLPVRYPLAMFDVLDRYGVEVAEKKGPEAVIAFRKVLALDVATFTQAYDNTQLNHLKDLVGGSETLARRLLTDKY</sequence>
<keyword evidence="3" id="KW-1185">Reference proteome</keyword>
<keyword evidence="2" id="KW-0418">Kinase</keyword>
<dbReference type="GO" id="GO:0016301">
    <property type="term" value="F:kinase activity"/>
    <property type="evidence" value="ECO:0007669"/>
    <property type="project" value="UniProtKB-KW"/>
</dbReference>